<protein>
    <submittedName>
        <fullName evidence="2">Uncharacterized protein</fullName>
    </submittedName>
</protein>
<proteinExistence type="predicted"/>
<organism evidence="1 2">
    <name type="scientific">Acrobeloides nanus</name>
    <dbReference type="NCBI Taxonomy" id="290746"/>
    <lineage>
        <taxon>Eukaryota</taxon>
        <taxon>Metazoa</taxon>
        <taxon>Ecdysozoa</taxon>
        <taxon>Nematoda</taxon>
        <taxon>Chromadorea</taxon>
        <taxon>Rhabditida</taxon>
        <taxon>Tylenchina</taxon>
        <taxon>Cephalobomorpha</taxon>
        <taxon>Cephaloboidea</taxon>
        <taxon>Cephalobidae</taxon>
        <taxon>Acrobeloides</taxon>
    </lineage>
</organism>
<sequence length="85" mass="9603">MADYKSDLSGWNPVSDFFPKILKQAAQSNNIEDDTIRIFEVGSYKGLSTSSMGNICKKLEKDIGKKCAIISIDTWLWADNERLKN</sequence>
<dbReference type="Proteomes" id="UP000887540">
    <property type="component" value="Unplaced"/>
</dbReference>
<accession>A0A914CZN9</accession>
<reference evidence="2" key="1">
    <citation type="submission" date="2022-11" db="UniProtKB">
        <authorList>
            <consortium name="WormBaseParasite"/>
        </authorList>
    </citation>
    <scope>IDENTIFICATION</scope>
</reference>
<name>A0A914CZN9_9BILA</name>
<dbReference type="WBParaSite" id="ACRNAN_scaffold16395.g8553.t1">
    <property type="protein sequence ID" value="ACRNAN_scaffold16395.g8553.t1"/>
    <property type="gene ID" value="ACRNAN_scaffold16395.g8553"/>
</dbReference>
<dbReference type="AlphaFoldDB" id="A0A914CZN9"/>
<keyword evidence="1" id="KW-1185">Reference proteome</keyword>
<evidence type="ECO:0000313" key="2">
    <source>
        <dbReference type="WBParaSite" id="ACRNAN_scaffold16395.g8553.t1"/>
    </source>
</evidence>
<evidence type="ECO:0000313" key="1">
    <source>
        <dbReference type="Proteomes" id="UP000887540"/>
    </source>
</evidence>